<reference evidence="7" key="1">
    <citation type="submission" date="2021-07" db="EMBL/GenBank/DDBJ databases">
        <authorList>
            <person name="Durling M."/>
        </authorList>
    </citation>
    <scope>NUCLEOTIDE SEQUENCE</scope>
</reference>
<dbReference type="InterPro" id="IPR013328">
    <property type="entry name" value="6PGD_dom2"/>
</dbReference>
<dbReference type="Proteomes" id="UP000696280">
    <property type="component" value="Unassembled WGS sequence"/>
</dbReference>
<dbReference type="GO" id="GO:0015940">
    <property type="term" value="P:pantothenate biosynthetic process"/>
    <property type="evidence" value="ECO:0007669"/>
    <property type="project" value="InterPro"/>
</dbReference>
<dbReference type="FunFam" id="1.10.1040.10:FF:000017">
    <property type="entry name" value="2-dehydropantoate 2-reductase"/>
    <property type="match status" value="1"/>
</dbReference>
<gene>
    <name evidence="7" type="ORF">HYFRA_00008131</name>
</gene>
<dbReference type="EMBL" id="CAJVRL010000099">
    <property type="protein sequence ID" value="CAG8960413.1"/>
    <property type="molecule type" value="Genomic_DNA"/>
</dbReference>
<keyword evidence="8" id="KW-1185">Reference proteome</keyword>
<proteinExistence type="inferred from homology"/>
<dbReference type="InterPro" id="IPR008927">
    <property type="entry name" value="6-PGluconate_DH-like_C_sf"/>
</dbReference>
<accession>A0A9N9PYW0</accession>
<keyword evidence="3 4" id="KW-0560">Oxidoreductase</keyword>
<dbReference type="AlphaFoldDB" id="A0A9N9PYW0"/>
<dbReference type="EC" id="1.1.1.169" evidence="4"/>
<comment type="function">
    <text evidence="4">Catalyzes the NADPH-dependent reduction of ketopantoate into pantoic acid.</text>
</comment>
<dbReference type="OrthoDB" id="3609at2759"/>
<dbReference type="Pfam" id="PF08546">
    <property type="entry name" value="ApbA_C"/>
    <property type="match status" value="1"/>
</dbReference>
<evidence type="ECO:0000313" key="8">
    <source>
        <dbReference type="Proteomes" id="UP000696280"/>
    </source>
</evidence>
<comment type="catalytic activity">
    <reaction evidence="4">
        <text>(R)-pantoate + NADP(+) = 2-dehydropantoate + NADPH + H(+)</text>
        <dbReference type="Rhea" id="RHEA:16233"/>
        <dbReference type="ChEBI" id="CHEBI:11561"/>
        <dbReference type="ChEBI" id="CHEBI:15378"/>
        <dbReference type="ChEBI" id="CHEBI:15980"/>
        <dbReference type="ChEBI" id="CHEBI:57783"/>
        <dbReference type="ChEBI" id="CHEBI:58349"/>
        <dbReference type="EC" id="1.1.1.169"/>
    </reaction>
</comment>
<dbReference type="SUPFAM" id="SSF48179">
    <property type="entry name" value="6-phosphogluconate dehydrogenase C-terminal domain-like"/>
    <property type="match status" value="1"/>
</dbReference>
<dbReference type="InterPro" id="IPR051402">
    <property type="entry name" value="KPR-Related"/>
</dbReference>
<dbReference type="PANTHER" id="PTHR21708:SF26">
    <property type="entry name" value="2-DEHYDROPANTOATE 2-REDUCTASE"/>
    <property type="match status" value="1"/>
</dbReference>
<evidence type="ECO:0000256" key="1">
    <source>
        <dbReference type="ARBA" id="ARBA00007870"/>
    </source>
</evidence>
<evidence type="ECO:0000259" key="6">
    <source>
        <dbReference type="Pfam" id="PF08546"/>
    </source>
</evidence>
<dbReference type="InterPro" id="IPR013752">
    <property type="entry name" value="KPA_reductase"/>
</dbReference>
<dbReference type="NCBIfam" id="TIGR00745">
    <property type="entry name" value="apbA_panE"/>
    <property type="match status" value="1"/>
</dbReference>
<evidence type="ECO:0000259" key="5">
    <source>
        <dbReference type="Pfam" id="PF02558"/>
    </source>
</evidence>
<dbReference type="Gene3D" id="1.10.1040.10">
    <property type="entry name" value="N-(1-d-carboxylethyl)-l-norvaline Dehydrogenase, domain 2"/>
    <property type="match status" value="1"/>
</dbReference>
<keyword evidence="2 4" id="KW-0521">NADP</keyword>
<evidence type="ECO:0000256" key="3">
    <source>
        <dbReference type="ARBA" id="ARBA00023002"/>
    </source>
</evidence>
<dbReference type="GO" id="GO:0008677">
    <property type="term" value="F:2-dehydropantoate 2-reductase activity"/>
    <property type="evidence" value="ECO:0007669"/>
    <property type="project" value="UniProtKB-EC"/>
</dbReference>
<dbReference type="SUPFAM" id="SSF51735">
    <property type="entry name" value="NAD(P)-binding Rossmann-fold domains"/>
    <property type="match status" value="1"/>
</dbReference>
<name>A0A9N9PYW0_9HELO</name>
<dbReference type="Gene3D" id="3.40.50.720">
    <property type="entry name" value="NAD(P)-binding Rossmann-like Domain"/>
    <property type="match status" value="1"/>
</dbReference>
<dbReference type="Pfam" id="PF02558">
    <property type="entry name" value="ApbA"/>
    <property type="match status" value="1"/>
</dbReference>
<dbReference type="InterPro" id="IPR013332">
    <property type="entry name" value="KPR_N"/>
</dbReference>
<comment type="similarity">
    <text evidence="1 4">Belongs to the ketopantoate reductase family.</text>
</comment>
<feature type="domain" description="Ketopantoate reductase N-terminal" evidence="5">
    <location>
        <begin position="4"/>
        <end position="156"/>
    </location>
</feature>
<evidence type="ECO:0000256" key="4">
    <source>
        <dbReference type="RuleBase" id="RU362068"/>
    </source>
</evidence>
<organism evidence="7 8">
    <name type="scientific">Hymenoscyphus fraxineus</name>
    <dbReference type="NCBI Taxonomy" id="746836"/>
    <lineage>
        <taxon>Eukaryota</taxon>
        <taxon>Fungi</taxon>
        <taxon>Dikarya</taxon>
        <taxon>Ascomycota</taxon>
        <taxon>Pezizomycotina</taxon>
        <taxon>Leotiomycetes</taxon>
        <taxon>Helotiales</taxon>
        <taxon>Helotiaceae</taxon>
        <taxon>Hymenoscyphus</taxon>
    </lineage>
</organism>
<dbReference type="InterPro" id="IPR003710">
    <property type="entry name" value="ApbA"/>
</dbReference>
<dbReference type="GO" id="GO:0005737">
    <property type="term" value="C:cytoplasm"/>
    <property type="evidence" value="ECO:0007669"/>
    <property type="project" value="TreeGrafter"/>
</dbReference>
<feature type="domain" description="Ketopantoate reductase C-terminal" evidence="6">
    <location>
        <begin position="186"/>
        <end position="313"/>
    </location>
</feature>
<evidence type="ECO:0000313" key="7">
    <source>
        <dbReference type="EMBL" id="CAG8960413.1"/>
    </source>
</evidence>
<protein>
    <recommendedName>
        <fullName evidence="4">2-dehydropantoate 2-reductase</fullName>
        <ecNumber evidence="4">1.1.1.169</ecNumber>
    </recommendedName>
    <alternativeName>
        <fullName evidence="4">Ketopantoate reductase</fullName>
    </alternativeName>
</protein>
<comment type="caution">
    <text evidence="7">The sequence shown here is derived from an EMBL/GenBank/DDBJ whole genome shotgun (WGS) entry which is preliminary data.</text>
</comment>
<evidence type="ECO:0000256" key="2">
    <source>
        <dbReference type="ARBA" id="ARBA00022857"/>
    </source>
</evidence>
<dbReference type="InterPro" id="IPR036291">
    <property type="entry name" value="NAD(P)-bd_dom_sf"/>
</dbReference>
<sequence>MSRVLIFGAGGVGSIYAYILLQGGASVTAVCRSNYETVKRDGFTINSAIWGQGIKIRPGVVRTVEEATDTDWDYVVLCSKAMPGASPSTAEVIRPVVGPGTTVVLCQNGIHIEEEYRRVFSGNAIVSAVVYLPVTQIAAGQITHGNLEILEVGTYPSDAPGGHKDVTVRFAELFRKGGGTIDVFDDVQGRRWNKLIVNGTWNPLCALARSRDIELLDAEEHAAEVVFKVKMEIVRIAQAYGYKEIQESNARFLMDRVKGRRPDNGVYPSMVADAVEMRPMEVEAIVGGALKAARERGVETPFLDLIYVLIKALDDSNRRKRAQT</sequence>
<dbReference type="PANTHER" id="PTHR21708">
    <property type="entry name" value="PROBABLE 2-DEHYDROPANTOATE 2-REDUCTASE"/>
    <property type="match status" value="1"/>
</dbReference>